<dbReference type="PANTHER" id="PTHR30409">
    <property type="entry name" value="CARBAMATE KINASE"/>
    <property type="match status" value="1"/>
</dbReference>
<comment type="caution">
    <text evidence="7">The sequence shown here is derived from an EMBL/GenBank/DDBJ whole genome shotgun (WGS) entry which is preliminary data.</text>
</comment>
<dbReference type="EMBL" id="JBHRSP010000015">
    <property type="protein sequence ID" value="MFC3073433.1"/>
    <property type="molecule type" value="Genomic_DNA"/>
</dbReference>
<dbReference type="PRINTS" id="PR01469">
    <property type="entry name" value="CARBMTKINASE"/>
</dbReference>
<organism evidence="7 8">
    <name type="scientific">Shinella pollutisoli</name>
    <dbReference type="NCBI Taxonomy" id="2250594"/>
    <lineage>
        <taxon>Bacteria</taxon>
        <taxon>Pseudomonadati</taxon>
        <taxon>Pseudomonadota</taxon>
        <taxon>Alphaproteobacteria</taxon>
        <taxon>Hyphomicrobiales</taxon>
        <taxon>Rhizobiaceae</taxon>
        <taxon>Shinella</taxon>
    </lineage>
</organism>
<protein>
    <recommendedName>
        <fullName evidence="4 5">Carbamate kinase</fullName>
    </recommendedName>
</protein>
<keyword evidence="2 5" id="KW-0808">Transferase</keyword>
<evidence type="ECO:0000256" key="5">
    <source>
        <dbReference type="PIRNR" id="PIRNR000723"/>
    </source>
</evidence>
<sequence>MRIVVALGGNALLRRGEPMTAENQRANIRRAAAVLAALVAAGHSLVITHGNGPQVGLLALQAAATPDAPFPLDVLDAESAGMIGYVLRQELGNAIRDRLFAVLLTQVRVDPRDPAFAAPTKPIGPVYDEAAARRLAAERGWQIAPDNDKWRRVVASPRPVEILEAEVLAFLVERGVIVICAGGGGIPVVELEDGSLAGIEAVIDKDFASSLLARQLGADLLLMLTDVDAVYAGWGTPRARPLGHVNASELAPDDFPAGSMRPKVEAAIELARTGRAAAIGRLEDAADIVAGTRGTWVEA</sequence>
<dbReference type="InterPro" id="IPR001048">
    <property type="entry name" value="Asp/Glu/Uridylate_kinase"/>
</dbReference>
<dbReference type="GO" id="GO:0008804">
    <property type="term" value="F:carbamate kinase activity"/>
    <property type="evidence" value="ECO:0007669"/>
    <property type="project" value="UniProtKB-EC"/>
</dbReference>
<dbReference type="Proteomes" id="UP001595377">
    <property type="component" value="Unassembled WGS sequence"/>
</dbReference>
<dbReference type="PIRSF" id="PIRSF000723">
    <property type="entry name" value="Carbamate_kin"/>
    <property type="match status" value="1"/>
</dbReference>
<gene>
    <name evidence="7" type="primary">arcC</name>
    <name evidence="7" type="ORF">ACFOHH_09985</name>
</gene>
<proteinExistence type="inferred from homology"/>
<evidence type="ECO:0000313" key="7">
    <source>
        <dbReference type="EMBL" id="MFC3073433.1"/>
    </source>
</evidence>
<evidence type="ECO:0000259" key="6">
    <source>
        <dbReference type="Pfam" id="PF00696"/>
    </source>
</evidence>
<dbReference type="SUPFAM" id="SSF53633">
    <property type="entry name" value="Carbamate kinase-like"/>
    <property type="match status" value="1"/>
</dbReference>
<evidence type="ECO:0000256" key="4">
    <source>
        <dbReference type="NCBIfam" id="TIGR00746"/>
    </source>
</evidence>
<name>A0ABV7DGN6_9HYPH</name>
<evidence type="ECO:0000256" key="2">
    <source>
        <dbReference type="ARBA" id="ARBA00022679"/>
    </source>
</evidence>
<dbReference type="Pfam" id="PF00696">
    <property type="entry name" value="AA_kinase"/>
    <property type="match status" value="1"/>
</dbReference>
<accession>A0ABV7DGN6</accession>
<dbReference type="PANTHER" id="PTHR30409:SF1">
    <property type="entry name" value="CARBAMATE KINASE-RELATED"/>
    <property type="match status" value="1"/>
</dbReference>
<dbReference type="InterPro" id="IPR036393">
    <property type="entry name" value="AceGlu_kinase-like_sf"/>
</dbReference>
<keyword evidence="3 5" id="KW-0418">Kinase</keyword>
<comment type="similarity">
    <text evidence="1 5">Belongs to the carbamate kinase family.</text>
</comment>
<dbReference type="NCBIfam" id="NF009008">
    <property type="entry name" value="PRK12354.1"/>
    <property type="match status" value="1"/>
</dbReference>
<dbReference type="CDD" id="cd04235">
    <property type="entry name" value="AAK_CK"/>
    <property type="match status" value="1"/>
</dbReference>
<evidence type="ECO:0000256" key="3">
    <source>
        <dbReference type="ARBA" id="ARBA00022777"/>
    </source>
</evidence>
<feature type="domain" description="Aspartate/glutamate/uridylate kinase" evidence="6">
    <location>
        <begin position="1"/>
        <end position="275"/>
    </location>
</feature>
<dbReference type="InterPro" id="IPR003964">
    <property type="entry name" value="Carb_kinase"/>
</dbReference>
<keyword evidence="8" id="KW-1185">Reference proteome</keyword>
<dbReference type="Gene3D" id="3.40.1160.10">
    <property type="entry name" value="Acetylglutamate kinase-like"/>
    <property type="match status" value="1"/>
</dbReference>
<dbReference type="RefSeq" id="WP_257317351.1">
    <property type="nucleotide sequence ID" value="NZ_JANFDG010000028.1"/>
</dbReference>
<evidence type="ECO:0000313" key="8">
    <source>
        <dbReference type="Proteomes" id="UP001595377"/>
    </source>
</evidence>
<reference evidence="8" key="1">
    <citation type="journal article" date="2019" name="Int. J. Syst. Evol. Microbiol.">
        <title>The Global Catalogue of Microorganisms (GCM) 10K type strain sequencing project: providing services to taxonomists for standard genome sequencing and annotation.</title>
        <authorList>
            <consortium name="The Broad Institute Genomics Platform"/>
            <consortium name="The Broad Institute Genome Sequencing Center for Infectious Disease"/>
            <person name="Wu L."/>
            <person name="Ma J."/>
        </authorList>
    </citation>
    <scope>NUCLEOTIDE SEQUENCE [LARGE SCALE GENOMIC DNA]</scope>
    <source>
        <strain evidence="8">KCTC 52677</strain>
    </source>
</reference>
<evidence type="ECO:0000256" key="1">
    <source>
        <dbReference type="ARBA" id="ARBA00011066"/>
    </source>
</evidence>
<dbReference type="NCBIfam" id="TIGR00746">
    <property type="entry name" value="arcC"/>
    <property type="match status" value="1"/>
</dbReference>